<gene>
    <name evidence="1" type="ORF">AB3G37_22565</name>
</gene>
<dbReference type="EMBL" id="CP165628">
    <property type="protein sequence ID" value="XDU72252.1"/>
    <property type="molecule type" value="Genomic_DNA"/>
</dbReference>
<protein>
    <submittedName>
        <fullName evidence="1">Uncharacterized protein</fullName>
    </submittedName>
</protein>
<reference evidence="1" key="1">
    <citation type="submission" date="2024-07" db="EMBL/GenBank/DDBJ databases">
        <authorList>
            <person name="Biller S.J."/>
        </authorList>
    </citation>
    <scope>NUCLEOTIDE SEQUENCE</scope>
    <source>
        <strain evidence="1">WC2420</strain>
    </source>
</reference>
<dbReference type="RefSeq" id="WP_009638609.1">
    <property type="nucleotide sequence ID" value="NZ_CP165628.1"/>
</dbReference>
<dbReference type="AlphaFoldDB" id="A0AB39VRG0"/>
<name>A0AB39VRG0_9GAMM</name>
<evidence type="ECO:0000313" key="1">
    <source>
        <dbReference type="EMBL" id="XDU72252.1"/>
    </source>
</evidence>
<proteinExistence type="predicted"/>
<organism evidence="1">
    <name type="scientific">Rouxiella sp. WC2420</name>
    <dbReference type="NCBI Taxonomy" id="3234145"/>
    <lineage>
        <taxon>Bacteria</taxon>
        <taxon>Pseudomonadati</taxon>
        <taxon>Pseudomonadota</taxon>
        <taxon>Gammaproteobacteria</taxon>
        <taxon>Enterobacterales</taxon>
        <taxon>Yersiniaceae</taxon>
        <taxon>Rouxiella</taxon>
    </lineage>
</organism>
<accession>A0AB39VRG0</accession>
<sequence length="77" mass="8744">MKEPEEYILTRFTQCDYFTAGKFYPVWAKFGFVCRIIDDDGVPRLVVAPGRGVCAHLGTDGEWQPVKALNIKPLPRD</sequence>